<dbReference type="EMBL" id="LR877146">
    <property type="protein sequence ID" value="CAD2213590.1"/>
    <property type="molecule type" value="Genomic_DNA"/>
</dbReference>
<organism evidence="2 3">
    <name type="scientific">Angomonas deanei</name>
    <dbReference type="NCBI Taxonomy" id="59799"/>
    <lineage>
        <taxon>Eukaryota</taxon>
        <taxon>Discoba</taxon>
        <taxon>Euglenozoa</taxon>
        <taxon>Kinetoplastea</taxon>
        <taxon>Metakinetoplastina</taxon>
        <taxon>Trypanosomatida</taxon>
        <taxon>Trypanosomatidae</taxon>
        <taxon>Strigomonadinae</taxon>
        <taxon>Angomonas</taxon>
    </lineage>
</organism>
<name>A0A7G2C1J4_9TRYP</name>
<accession>A0A7G2C1J4</accession>
<dbReference type="VEuPathDB" id="TriTrypDB:ADEAN_000103300"/>
<dbReference type="Proteomes" id="UP000515908">
    <property type="component" value="Chromosome 02"/>
</dbReference>
<keyword evidence="3" id="KW-1185">Reference proteome</keyword>
<feature type="region of interest" description="Disordered" evidence="1">
    <location>
        <begin position="243"/>
        <end position="278"/>
    </location>
</feature>
<gene>
    <name evidence="2" type="ORF">ADEAN_000103300</name>
</gene>
<evidence type="ECO:0000313" key="2">
    <source>
        <dbReference type="EMBL" id="CAD2213590.1"/>
    </source>
</evidence>
<proteinExistence type="predicted"/>
<dbReference type="AlphaFoldDB" id="A0A7G2C1J4"/>
<evidence type="ECO:0000313" key="3">
    <source>
        <dbReference type="Proteomes" id="UP000515908"/>
    </source>
</evidence>
<sequence length="842" mass="95492">MGCSATKETQTQPPDQKAKSTSKKPSVPLYPVSYDLEHFATLVNTAKPATVYSEERFGKLKREPKKEAKREETNPTSRLLDLSVPLVNTAKPSTVYTEERFGRKPVALDSPVSTSPLRRHSSFRRQPSDPRSLAASLSFANDDVPLKQQIEMGMSYFLGISDYKFPETAAPSRPSSRPASRRNSRLPSVTWAPALRLDEDKELQVWEKSYIGVLDSAAEPADSEIDYLEIIRLDYPNLLLNEPANTPATQSRTPIIPENDGNDERAKVNKNTTRSTPKVEPLVPSILQQAQEEVAGRGQRTPGVTTNDGQYYTRSQRQTVVTLISPTTGIAQRVQPAQKRLSQDNTEVMVAPPPEISTVSSSTVASEALTPSTQAESEALTSTTQGRFCDAFINISTLMQELVAYCKPLIGEQFNPKVDVQNHLEYLTGLKQAMHHSSFLRDAAAGVQHYDKVVMESGVKPGKDLKVFHAMVTTLMLRIRPALKEAEKVDEMIVESVKAALNASYVRGQKAQVLLKIKEVIFNEAQVNGSMAYKRAVESPLLGIVREHREIFNHSVGNLTESTILIEFLLQLRYLISCLHVIYRYIQTVLLYFTEREKSSVLKSEKSWHTFPEPTDVRNLTLRRFDNDRAFVLLEKLTNYGGDSFSHTDALKSIGYWPLGIDDVYKPYEKSRGDIRKSLTTVAHEELRNKIVAMFPDATELPQANTASVVDYMILQFSREDPFRCDPAVKKAIRHRKENAAKMKVMNATKNSQEEQFTRPIDRKKLRLPTHLYKKPKDIYYSKEDRKKPSTEERRARRRLYFDRPYIQEYFFYRQENGAPSAIYNPLTVARRVESPVWSEED</sequence>
<reference evidence="2 3" key="1">
    <citation type="submission" date="2020-08" db="EMBL/GenBank/DDBJ databases">
        <authorList>
            <person name="Newling K."/>
            <person name="Davey J."/>
            <person name="Forrester S."/>
        </authorList>
    </citation>
    <scope>NUCLEOTIDE SEQUENCE [LARGE SCALE GENOMIC DNA]</scope>
    <source>
        <strain evidence="3">Crithidia deanei Carvalho (ATCC PRA-265)</strain>
    </source>
</reference>
<feature type="region of interest" description="Disordered" evidence="1">
    <location>
        <begin position="1"/>
        <end position="27"/>
    </location>
</feature>
<feature type="compositionally biased region" description="Polar residues" evidence="1">
    <location>
        <begin position="1"/>
        <end position="14"/>
    </location>
</feature>
<feature type="region of interest" description="Disordered" evidence="1">
    <location>
        <begin position="107"/>
        <end position="131"/>
    </location>
</feature>
<feature type="compositionally biased region" description="Polar residues" evidence="1">
    <location>
        <begin position="243"/>
        <end position="253"/>
    </location>
</feature>
<evidence type="ECO:0000256" key="1">
    <source>
        <dbReference type="SAM" id="MobiDB-lite"/>
    </source>
</evidence>
<protein>
    <submittedName>
        <fullName evidence="2">Uncharacterized protein</fullName>
    </submittedName>
</protein>